<dbReference type="InterPro" id="IPR006439">
    <property type="entry name" value="HAD-SF_hydro_IA"/>
</dbReference>
<dbReference type="RefSeq" id="WP_078766459.1">
    <property type="nucleotide sequence ID" value="NZ_FUXZ01000009.1"/>
</dbReference>
<dbReference type="PRINTS" id="PR00413">
    <property type="entry name" value="HADHALOGNASE"/>
</dbReference>
<dbReference type="SFLD" id="SFLDG01129">
    <property type="entry name" value="C1.5:_HAD__Beta-PGM__Phosphata"/>
    <property type="match status" value="1"/>
</dbReference>
<dbReference type="PANTHER" id="PTHR43611:SF3">
    <property type="entry name" value="FLAVIN MONONUCLEOTIDE HYDROLASE 1, CHLOROPLATIC"/>
    <property type="match status" value="1"/>
</dbReference>
<dbReference type="Gene3D" id="3.40.50.1000">
    <property type="entry name" value="HAD superfamily/HAD-like"/>
    <property type="match status" value="1"/>
</dbReference>
<dbReference type="InterPro" id="IPR036412">
    <property type="entry name" value="HAD-like_sf"/>
</dbReference>
<dbReference type="STRING" id="39495.SAMN02745111_01601"/>
<dbReference type="NCBIfam" id="TIGR01509">
    <property type="entry name" value="HAD-SF-IA-v3"/>
    <property type="match status" value="1"/>
</dbReference>
<protein>
    <submittedName>
        <fullName evidence="1">Putative hydrolase of the HAD superfamily</fullName>
    </submittedName>
</protein>
<dbReference type="PANTHER" id="PTHR43611">
    <property type="entry name" value="ALPHA-D-GLUCOSE 1-PHOSPHATE PHOSPHATASE"/>
    <property type="match status" value="1"/>
</dbReference>
<accession>A0A1T4VU80</accession>
<dbReference type="SUPFAM" id="SSF56784">
    <property type="entry name" value="HAD-like"/>
    <property type="match status" value="1"/>
</dbReference>
<keyword evidence="1" id="KW-0378">Hydrolase</keyword>
<dbReference type="GO" id="GO:0016787">
    <property type="term" value="F:hydrolase activity"/>
    <property type="evidence" value="ECO:0007669"/>
    <property type="project" value="UniProtKB-KW"/>
</dbReference>
<keyword evidence="2" id="KW-1185">Reference proteome</keyword>
<evidence type="ECO:0000313" key="2">
    <source>
        <dbReference type="Proteomes" id="UP000190814"/>
    </source>
</evidence>
<organism evidence="1 2">
    <name type="scientific">Eubacterium uniforme</name>
    <dbReference type="NCBI Taxonomy" id="39495"/>
    <lineage>
        <taxon>Bacteria</taxon>
        <taxon>Bacillati</taxon>
        <taxon>Bacillota</taxon>
        <taxon>Clostridia</taxon>
        <taxon>Eubacteriales</taxon>
        <taxon>Eubacteriaceae</taxon>
        <taxon>Eubacterium</taxon>
    </lineage>
</organism>
<sequence length="202" mass="23873">MSIKNIVFDVGDVLVDFCYKSYMRNLGFDEETVELFTKNMIMSPHWNELDMGLLTYEKAKEIFKDEIKNHDEEIDRFWDNIEYIVEEYDYAEELIRSIKYAGYKVYILSNYPVELANLHWPKFRFLKYADGKIISGFEKVVKPDVKIYKLLESKFGVDLSECLFVDDRQLNIDGAKDAGMKAVLFENLEQLKDDLARYINYG</sequence>
<proteinExistence type="predicted"/>
<dbReference type="EMBL" id="FUXZ01000009">
    <property type="protein sequence ID" value="SKA68542.1"/>
    <property type="molecule type" value="Genomic_DNA"/>
</dbReference>
<reference evidence="1 2" key="1">
    <citation type="submission" date="2017-02" db="EMBL/GenBank/DDBJ databases">
        <authorList>
            <person name="Peterson S.W."/>
        </authorList>
    </citation>
    <scope>NUCLEOTIDE SEQUENCE [LARGE SCALE GENOMIC DNA]</scope>
    <source>
        <strain evidence="1 2">ATCC 35992</strain>
    </source>
</reference>
<evidence type="ECO:0000313" key="1">
    <source>
        <dbReference type="EMBL" id="SKA68542.1"/>
    </source>
</evidence>
<dbReference type="InterPro" id="IPR023214">
    <property type="entry name" value="HAD_sf"/>
</dbReference>
<dbReference type="Proteomes" id="UP000190814">
    <property type="component" value="Unassembled WGS sequence"/>
</dbReference>
<dbReference type="OrthoDB" id="9797415at2"/>
<gene>
    <name evidence="1" type="ORF">SAMN02745111_01601</name>
</gene>
<dbReference type="AlphaFoldDB" id="A0A1T4VU80"/>
<dbReference type="SFLD" id="SFLDS00003">
    <property type="entry name" value="Haloacid_Dehalogenase"/>
    <property type="match status" value="1"/>
</dbReference>
<dbReference type="Pfam" id="PF00702">
    <property type="entry name" value="Hydrolase"/>
    <property type="match status" value="1"/>
</dbReference>
<name>A0A1T4VU80_9FIRM</name>
<dbReference type="CDD" id="cd02603">
    <property type="entry name" value="HAD_sEH-N_like"/>
    <property type="match status" value="1"/>
</dbReference>